<name>A0A9R0VFC0_TRITD</name>
<proteinExistence type="predicted"/>
<protein>
    <submittedName>
        <fullName evidence="1">Uncharacterized protein</fullName>
    </submittedName>
</protein>
<evidence type="ECO:0000313" key="1">
    <source>
        <dbReference type="EMBL" id="VAH57651.1"/>
    </source>
</evidence>
<accession>A0A9R0VFC0</accession>
<dbReference type="Proteomes" id="UP000324705">
    <property type="component" value="Chromosome 3A"/>
</dbReference>
<gene>
    <name evidence="1" type="ORF">TRITD_3Av1G031890</name>
</gene>
<sequence>MAELVDEEWLVELLTGGGPALERAREKPGKKRAVARFGAARVGRIAFFRGMGGQRQRSVRPSMRSALCGGALRGEVARKWKWCSLAGPCRVACFCVRFLLLATMAQFSCSVTPFSRLDWPIANGV</sequence>
<evidence type="ECO:0000313" key="2">
    <source>
        <dbReference type="Proteomes" id="UP000324705"/>
    </source>
</evidence>
<dbReference type="AlphaFoldDB" id="A0A9R0VFC0"/>
<organism evidence="1 2">
    <name type="scientific">Triticum turgidum subsp. durum</name>
    <name type="common">Durum wheat</name>
    <name type="synonym">Triticum durum</name>
    <dbReference type="NCBI Taxonomy" id="4567"/>
    <lineage>
        <taxon>Eukaryota</taxon>
        <taxon>Viridiplantae</taxon>
        <taxon>Streptophyta</taxon>
        <taxon>Embryophyta</taxon>
        <taxon>Tracheophyta</taxon>
        <taxon>Spermatophyta</taxon>
        <taxon>Magnoliopsida</taxon>
        <taxon>Liliopsida</taxon>
        <taxon>Poales</taxon>
        <taxon>Poaceae</taxon>
        <taxon>BOP clade</taxon>
        <taxon>Pooideae</taxon>
        <taxon>Triticodae</taxon>
        <taxon>Triticeae</taxon>
        <taxon>Triticinae</taxon>
        <taxon>Triticum</taxon>
    </lineage>
</organism>
<dbReference type="EMBL" id="LT934115">
    <property type="protein sequence ID" value="VAH57651.1"/>
    <property type="molecule type" value="Genomic_DNA"/>
</dbReference>
<keyword evidence="2" id="KW-1185">Reference proteome</keyword>
<dbReference type="Gramene" id="TRITD3Av1G031890.2">
    <property type="protein sequence ID" value="TRITD3Av1G031890.2"/>
    <property type="gene ID" value="TRITD3Av1G031890"/>
</dbReference>
<reference evidence="1 2" key="1">
    <citation type="submission" date="2017-09" db="EMBL/GenBank/DDBJ databases">
        <authorList>
            <consortium name="International Durum Wheat Genome Sequencing Consortium (IDWGSC)"/>
            <person name="Milanesi L."/>
        </authorList>
    </citation>
    <scope>NUCLEOTIDE SEQUENCE [LARGE SCALE GENOMIC DNA]</scope>
    <source>
        <strain evidence="2">cv. Svevo</strain>
    </source>
</reference>